<evidence type="ECO:0000313" key="3">
    <source>
        <dbReference type="Proteomes" id="UP000653454"/>
    </source>
</evidence>
<name>A0A8S4D4K3_PLUXY</name>
<organism evidence="2 3">
    <name type="scientific">Plutella xylostella</name>
    <name type="common">Diamondback moth</name>
    <name type="synonym">Plutella maculipennis</name>
    <dbReference type="NCBI Taxonomy" id="51655"/>
    <lineage>
        <taxon>Eukaryota</taxon>
        <taxon>Metazoa</taxon>
        <taxon>Ecdysozoa</taxon>
        <taxon>Arthropoda</taxon>
        <taxon>Hexapoda</taxon>
        <taxon>Insecta</taxon>
        <taxon>Pterygota</taxon>
        <taxon>Neoptera</taxon>
        <taxon>Endopterygota</taxon>
        <taxon>Lepidoptera</taxon>
        <taxon>Glossata</taxon>
        <taxon>Ditrysia</taxon>
        <taxon>Yponomeutoidea</taxon>
        <taxon>Plutellidae</taxon>
        <taxon>Plutella</taxon>
    </lineage>
</organism>
<dbReference type="InterPro" id="IPR047148">
    <property type="entry name" value="PLPL9"/>
</dbReference>
<evidence type="ECO:0000256" key="1">
    <source>
        <dbReference type="ARBA" id="ARBA00022801"/>
    </source>
</evidence>
<evidence type="ECO:0000313" key="2">
    <source>
        <dbReference type="EMBL" id="CAG9089222.1"/>
    </source>
</evidence>
<sequence>MACQSDGRVVDRAKAWCSTAGIPYYRFSPQMSRDVAMDERGDERLAAMLWEAQSYAHANRQRMLQVAQLVAAIDVPLGGHGLGGDERLAAMLWEAQSYAHRHRQRMLQVAQLVAGG</sequence>
<dbReference type="AlphaFoldDB" id="A0A8S4D4K3"/>
<dbReference type="Proteomes" id="UP000653454">
    <property type="component" value="Unassembled WGS sequence"/>
</dbReference>
<dbReference type="PANTHER" id="PTHR24139:SF34">
    <property type="entry name" value="85_88 KDA CALCIUM-INDEPENDENT PHOSPHOLIPASE A2"/>
    <property type="match status" value="1"/>
</dbReference>
<accession>A0A8S4D4K3</accession>
<dbReference type="GO" id="GO:0052816">
    <property type="term" value="F:long-chain fatty acyl-CoA hydrolase activity"/>
    <property type="evidence" value="ECO:0007669"/>
    <property type="project" value="TreeGrafter"/>
</dbReference>
<keyword evidence="3" id="KW-1185">Reference proteome</keyword>
<dbReference type="GO" id="GO:2000304">
    <property type="term" value="P:positive regulation of ceramide biosynthetic process"/>
    <property type="evidence" value="ECO:0007669"/>
    <property type="project" value="TreeGrafter"/>
</dbReference>
<protein>
    <submittedName>
        <fullName evidence="2">(diamondback moth) hypothetical protein</fullName>
    </submittedName>
</protein>
<dbReference type="GO" id="GO:0005739">
    <property type="term" value="C:mitochondrion"/>
    <property type="evidence" value="ECO:0007669"/>
    <property type="project" value="TreeGrafter"/>
</dbReference>
<dbReference type="PANTHER" id="PTHR24139">
    <property type="entry name" value="CALCIUM-INDEPENDENT PHOSPHOLIPASE A2"/>
    <property type="match status" value="1"/>
</dbReference>
<gene>
    <name evidence="2" type="ORF">PLXY2_LOCUS435</name>
</gene>
<dbReference type="EMBL" id="CAJHNJ030000001">
    <property type="protein sequence ID" value="CAG9089222.1"/>
    <property type="molecule type" value="Genomic_DNA"/>
</dbReference>
<comment type="caution">
    <text evidence="2">The sequence shown here is derived from an EMBL/GenBank/DDBJ whole genome shotgun (WGS) entry which is preliminary data.</text>
</comment>
<keyword evidence="1" id="KW-0378">Hydrolase</keyword>
<proteinExistence type="predicted"/>
<reference evidence="2" key="1">
    <citation type="submission" date="2020-11" db="EMBL/GenBank/DDBJ databases">
        <authorList>
            <person name="Whiteford S."/>
        </authorList>
    </citation>
    <scope>NUCLEOTIDE SEQUENCE</scope>
</reference>
<dbReference type="GO" id="GO:0047499">
    <property type="term" value="F:calcium-independent phospholipase A2 activity"/>
    <property type="evidence" value="ECO:0007669"/>
    <property type="project" value="InterPro"/>
</dbReference>